<dbReference type="EMBL" id="JXQV01000009">
    <property type="protein sequence ID" value="KIQ02982.1"/>
    <property type="molecule type" value="Genomic_DNA"/>
</dbReference>
<name>A0A0D0JAM7_AGRTU</name>
<dbReference type="Proteomes" id="UP000035017">
    <property type="component" value="Unassembled WGS sequence"/>
</dbReference>
<dbReference type="AlphaFoldDB" id="A0A0D0JAM7"/>
<sequence length="92" mass="10388">MTKEIFVHPSAYFHDDTYVVDVHIRSGEWSSEHLQVDIGMLPDRLARADPTMVAHVQTAVEKAVVLKALPLNAVANYFAMHFPVKEDGVLYH</sequence>
<organism evidence="1 2">
    <name type="scientific">Agrobacterium tumefaciens</name>
    <dbReference type="NCBI Taxonomy" id="358"/>
    <lineage>
        <taxon>Bacteria</taxon>
        <taxon>Pseudomonadati</taxon>
        <taxon>Pseudomonadota</taxon>
        <taxon>Alphaproteobacteria</taxon>
        <taxon>Hyphomicrobiales</taxon>
        <taxon>Rhizobiaceae</taxon>
        <taxon>Rhizobium/Agrobacterium group</taxon>
        <taxon>Agrobacterium</taxon>
        <taxon>Agrobacterium tumefaciens complex</taxon>
    </lineage>
</organism>
<reference evidence="1 2" key="1">
    <citation type="submission" date="2014-12" db="EMBL/GenBank/DDBJ databases">
        <title>16Stimator: statistical estimation of ribosomal gene copy numbers from draft genome assemblies.</title>
        <authorList>
            <person name="Perisin M.A."/>
            <person name="Vetter M."/>
            <person name="Gilbert J.A."/>
            <person name="Bergelson J."/>
        </authorList>
    </citation>
    <scope>NUCLEOTIDE SEQUENCE [LARGE SCALE GENOMIC DNA]</scope>
    <source>
        <strain evidence="1 2">MEJ076</strain>
    </source>
</reference>
<gene>
    <name evidence="1" type="ORF">RU07_10440</name>
</gene>
<evidence type="ECO:0000313" key="1">
    <source>
        <dbReference type="EMBL" id="KIQ02982.1"/>
    </source>
</evidence>
<evidence type="ECO:0000313" key="2">
    <source>
        <dbReference type="Proteomes" id="UP000035017"/>
    </source>
</evidence>
<proteinExistence type="predicted"/>
<accession>A0A0D0JAM7</accession>
<comment type="caution">
    <text evidence="1">The sequence shown here is derived from an EMBL/GenBank/DDBJ whole genome shotgun (WGS) entry which is preliminary data.</text>
</comment>
<protein>
    <submittedName>
        <fullName evidence="1">Uncharacterized protein</fullName>
    </submittedName>
</protein>